<evidence type="ECO:0000313" key="2">
    <source>
        <dbReference type="EMBL" id="GHP09624.1"/>
    </source>
</evidence>
<dbReference type="AlphaFoldDB" id="A0A830HR54"/>
<proteinExistence type="predicted"/>
<dbReference type="Proteomes" id="UP000660262">
    <property type="component" value="Unassembled WGS sequence"/>
</dbReference>
<evidence type="ECO:0000256" key="1">
    <source>
        <dbReference type="SAM" id="MobiDB-lite"/>
    </source>
</evidence>
<reference evidence="2" key="1">
    <citation type="submission" date="2020-10" db="EMBL/GenBank/DDBJ databases">
        <title>Unveiling of a novel bifunctional photoreceptor, Dualchrome1, isolated from a cosmopolitan green alga.</title>
        <authorList>
            <person name="Suzuki S."/>
            <person name="Kawachi M."/>
        </authorList>
    </citation>
    <scope>NUCLEOTIDE SEQUENCE</scope>
    <source>
        <strain evidence="2">NIES 2893</strain>
    </source>
</reference>
<feature type="compositionally biased region" description="Polar residues" evidence="1">
    <location>
        <begin position="392"/>
        <end position="402"/>
    </location>
</feature>
<evidence type="ECO:0000313" key="3">
    <source>
        <dbReference type="Proteomes" id="UP000660262"/>
    </source>
</evidence>
<feature type="region of interest" description="Disordered" evidence="1">
    <location>
        <begin position="120"/>
        <end position="174"/>
    </location>
</feature>
<keyword evidence="3" id="KW-1185">Reference proteome</keyword>
<gene>
    <name evidence="2" type="ORF">PPROV_000835900</name>
</gene>
<protein>
    <submittedName>
        <fullName evidence="2">Uncharacterized protein</fullName>
    </submittedName>
</protein>
<name>A0A830HR54_9CHLO</name>
<accession>A0A830HR54</accession>
<feature type="region of interest" description="Disordered" evidence="1">
    <location>
        <begin position="392"/>
        <end position="413"/>
    </location>
</feature>
<comment type="caution">
    <text evidence="2">The sequence shown here is derived from an EMBL/GenBank/DDBJ whole genome shotgun (WGS) entry which is preliminary data.</text>
</comment>
<dbReference type="EMBL" id="BNJQ01000025">
    <property type="protein sequence ID" value="GHP09624.1"/>
    <property type="molecule type" value="Genomic_DNA"/>
</dbReference>
<organism evidence="2 3">
    <name type="scientific">Pycnococcus provasolii</name>
    <dbReference type="NCBI Taxonomy" id="41880"/>
    <lineage>
        <taxon>Eukaryota</taxon>
        <taxon>Viridiplantae</taxon>
        <taxon>Chlorophyta</taxon>
        <taxon>Pseudoscourfieldiophyceae</taxon>
        <taxon>Pseudoscourfieldiales</taxon>
        <taxon>Pycnococcaceae</taxon>
        <taxon>Pycnococcus</taxon>
    </lineage>
</organism>
<sequence>MPYLRGNAIVELDVTRSYATETCIVEISGTLTSQENALQLAQSAATAQVLREADYDDEEREEEEESDVFSITLQHATSIDGRLAHVCTTVRVSDAEDAKRLLGEARSQIERYSKTMALAASTNAREADGEENKTDDDDDDDDGGGGGDDDETTPIPSSETKANDVDENDADPNWKTAMRAEHMRVLDSVKMEHASTMRILIGAAPFDSVVPGQMPSRVDDVVWRVGSESESSPYPVLLTTRKPSGVLPSLVGALARYTAFVQQCTGSPPQRWISSGGRDEPVRLRFQPWGAVGKNTLSWRANEGEQLLELNHEQLGDLVDSVDMLLCDNYTITQSESLLPSLAVDAASHRGGGNARLPLVIAAAAAAAVAAAFKAPHLVSGVRGIFPERTATSSAVPSSVETTDGVEEKTVQK</sequence>
<feature type="compositionally biased region" description="Acidic residues" evidence="1">
    <location>
        <begin position="133"/>
        <end position="152"/>
    </location>
</feature>